<keyword evidence="2" id="KW-1185">Reference proteome</keyword>
<gene>
    <name evidence="1" type="ORF">EI42_03128</name>
</gene>
<sequence length="143" mass="16089">MTESIDGVARYIVSRVLDYLSSEEIYRLDREVLWQVLVLILDRRYAEAGHLFWKQGFLVVEEDDYATPCLVASFFGVEDAAADMLISCWKGDIQKYRQEDRCDALLGVVSLGGALLRNEGSRSVMHETMRIFGSLSVSEGLGS</sequence>
<dbReference type="Proteomes" id="UP000248806">
    <property type="component" value="Unassembled WGS sequence"/>
</dbReference>
<accession>A0A326U600</accession>
<reference evidence="1 2" key="1">
    <citation type="submission" date="2018-06" db="EMBL/GenBank/DDBJ databases">
        <title>Genomic Encyclopedia of Archaeal and Bacterial Type Strains, Phase II (KMG-II): from individual species to whole genera.</title>
        <authorList>
            <person name="Goeker M."/>
        </authorList>
    </citation>
    <scope>NUCLEOTIDE SEQUENCE [LARGE SCALE GENOMIC DNA]</scope>
    <source>
        <strain evidence="1 2">ATCC BAA-1881</strain>
    </source>
</reference>
<name>A0A326U600_THEHA</name>
<dbReference type="EMBL" id="QKUF01000010">
    <property type="protein sequence ID" value="PZW28374.1"/>
    <property type="molecule type" value="Genomic_DNA"/>
</dbReference>
<protein>
    <submittedName>
        <fullName evidence="1">Uncharacterized protein</fullName>
    </submittedName>
</protein>
<proteinExistence type="predicted"/>
<comment type="caution">
    <text evidence="1">The sequence shown here is derived from an EMBL/GenBank/DDBJ whole genome shotgun (WGS) entry which is preliminary data.</text>
</comment>
<dbReference type="RefSeq" id="WP_111323519.1">
    <property type="nucleotide sequence ID" value="NZ_BIFX01000001.1"/>
</dbReference>
<dbReference type="AlphaFoldDB" id="A0A326U600"/>
<organism evidence="1 2">
    <name type="scientific">Thermosporothrix hazakensis</name>
    <dbReference type="NCBI Taxonomy" id="644383"/>
    <lineage>
        <taxon>Bacteria</taxon>
        <taxon>Bacillati</taxon>
        <taxon>Chloroflexota</taxon>
        <taxon>Ktedonobacteria</taxon>
        <taxon>Ktedonobacterales</taxon>
        <taxon>Thermosporotrichaceae</taxon>
        <taxon>Thermosporothrix</taxon>
    </lineage>
</organism>
<evidence type="ECO:0000313" key="1">
    <source>
        <dbReference type="EMBL" id="PZW28374.1"/>
    </source>
</evidence>
<evidence type="ECO:0000313" key="2">
    <source>
        <dbReference type="Proteomes" id="UP000248806"/>
    </source>
</evidence>